<accession>A0A6J6EDL7</accession>
<dbReference type="Gene3D" id="1.20.144.10">
    <property type="entry name" value="Phosphatidic acid phosphatase type 2/haloperoxidase"/>
    <property type="match status" value="1"/>
</dbReference>
<feature type="transmembrane region" description="Helical" evidence="1">
    <location>
        <begin position="195"/>
        <end position="216"/>
    </location>
</feature>
<keyword evidence="1" id="KW-0812">Transmembrane</keyword>
<name>A0A6J6EDL7_9ZZZZ</name>
<dbReference type="EMBL" id="CAEZTR010000021">
    <property type="protein sequence ID" value="CAB4571238.1"/>
    <property type="molecule type" value="Genomic_DNA"/>
</dbReference>
<proteinExistence type="predicted"/>
<protein>
    <submittedName>
        <fullName evidence="5">Unannotated protein</fullName>
    </submittedName>
</protein>
<gene>
    <name evidence="3" type="ORF">UFOPK1495_00004</name>
    <name evidence="4" type="ORF">UFOPK1603_01114</name>
    <name evidence="5" type="ORF">UFOPK1711_00523</name>
    <name evidence="6" type="ORF">UFOPK2143_00220</name>
    <name evidence="7" type="ORF">UFOPK2350_01682</name>
</gene>
<evidence type="ECO:0000259" key="2">
    <source>
        <dbReference type="SMART" id="SM00014"/>
    </source>
</evidence>
<dbReference type="EMBL" id="CAEZTG010000103">
    <property type="protein sequence ID" value="CAB4570357.1"/>
    <property type="molecule type" value="Genomic_DNA"/>
</dbReference>
<keyword evidence="1" id="KW-0472">Membrane</keyword>
<dbReference type="SMART" id="SM00014">
    <property type="entry name" value="acidPPc"/>
    <property type="match status" value="1"/>
</dbReference>
<feature type="domain" description="Phosphatidic acid phosphatase type 2/haloperoxidase" evidence="2">
    <location>
        <begin position="102"/>
        <end position="210"/>
    </location>
</feature>
<dbReference type="PANTHER" id="PTHR14969">
    <property type="entry name" value="SPHINGOSINE-1-PHOSPHATE PHOSPHOHYDROLASE"/>
    <property type="match status" value="1"/>
</dbReference>
<dbReference type="SUPFAM" id="SSF48317">
    <property type="entry name" value="Acid phosphatase/Vanadium-dependent haloperoxidase"/>
    <property type="match status" value="1"/>
</dbReference>
<dbReference type="EMBL" id="CAEZXE010000198">
    <property type="protein sequence ID" value="CAB4693081.1"/>
    <property type="molecule type" value="Genomic_DNA"/>
</dbReference>
<dbReference type="EMBL" id="CAEZSU010000001">
    <property type="protein sequence ID" value="CAB4537717.1"/>
    <property type="molecule type" value="Genomic_DNA"/>
</dbReference>
<evidence type="ECO:0000313" key="4">
    <source>
        <dbReference type="EMBL" id="CAB4570357.1"/>
    </source>
</evidence>
<organism evidence="5">
    <name type="scientific">freshwater metagenome</name>
    <dbReference type="NCBI Taxonomy" id="449393"/>
    <lineage>
        <taxon>unclassified sequences</taxon>
        <taxon>metagenomes</taxon>
        <taxon>ecological metagenomes</taxon>
    </lineage>
</organism>
<sequence length="220" mass="24255">MTSPNETESLPPENFIDAAVEKLATDHPELPLPHHDHKPPHQLSAVDRFDHKVDELFDRFRGKEPTDRIIYALTELGDFGLIWVLLAFLRGLKSEEDARAAWRLTAILAAESVIINGIVKTQFKRERPVIQEPRPHRLRIPLSTSFPSGHSSTAMVAGVLLAQKSSTPTKVALFGLGGLVAVSRIHVRIHHASDVAGGLAVGLGLGAIARAVFPLYRRRR</sequence>
<reference evidence="5" key="1">
    <citation type="submission" date="2020-05" db="EMBL/GenBank/DDBJ databases">
        <authorList>
            <person name="Chiriac C."/>
            <person name="Salcher M."/>
            <person name="Ghai R."/>
            <person name="Kavagutti S V."/>
        </authorList>
    </citation>
    <scope>NUCLEOTIDE SEQUENCE</scope>
</reference>
<feature type="transmembrane region" description="Helical" evidence="1">
    <location>
        <begin position="69"/>
        <end position="89"/>
    </location>
</feature>
<dbReference type="InterPro" id="IPR000326">
    <property type="entry name" value="PAP2/HPO"/>
</dbReference>
<dbReference type="Pfam" id="PF01569">
    <property type="entry name" value="PAP2"/>
    <property type="match status" value="1"/>
</dbReference>
<evidence type="ECO:0000256" key="1">
    <source>
        <dbReference type="SAM" id="Phobius"/>
    </source>
</evidence>
<dbReference type="AlphaFoldDB" id="A0A6J6EDL7"/>
<feature type="transmembrane region" description="Helical" evidence="1">
    <location>
        <begin position="101"/>
        <end position="119"/>
    </location>
</feature>
<dbReference type="InterPro" id="IPR036938">
    <property type="entry name" value="PAP2/HPO_sf"/>
</dbReference>
<evidence type="ECO:0000313" key="7">
    <source>
        <dbReference type="EMBL" id="CAB4693081.1"/>
    </source>
</evidence>
<evidence type="ECO:0000313" key="3">
    <source>
        <dbReference type="EMBL" id="CAB4537717.1"/>
    </source>
</evidence>
<keyword evidence="1" id="KW-1133">Transmembrane helix</keyword>
<dbReference type="EMBL" id="CAEZVV010000006">
    <property type="protein sequence ID" value="CAB4635846.1"/>
    <property type="molecule type" value="Genomic_DNA"/>
</dbReference>
<feature type="transmembrane region" description="Helical" evidence="1">
    <location>
        <begin position="171"/>
        <end position="189"/>
    </location>
</feature>
<dbReference type="PANTHER" id="PTHR14969:SF13">
    <property type="entry name" value="AT30094P"/>
    <property type="match status" value="1"/>
</dbReference>
<evidence type="ECO:0000313" key="6">
    <source>
        <dbReference type="EMBL" id="CAB4635846.1"/>
    </source>
</evidence>
<evidence type="ECO:0000313" key="5">
    <source>
        <dbReference type="EMBL" id="CAB4571238.1"/>
    </source>
</evidence>